<dbReference type="AlphaFoldDB" id="A0AAD4H424"/>
<sequence length="325" mass="34254">MSDTPSAAAEQQQQQPEVSLDLHNTPIAIDTKAVEPTINTSLPTTTLADQTSNDSTKVTPSSTLQETASSPSSPAPTSFYDGLDLELEGESLSQSTSSPSPSPPPPSSLPTPTASTPTAATAAAAESSSGVSTDSNVSPSTTNRFGAKKMRTNPGSNISRRITMLAAGKNENGSDLHTTEHTKAPSLLGDGEITPDGSEYPDSFFEEILRSDQTTLSRSFTTMPKPTPRSTTLTSKTSMPLRLPSSSINSAAAGGEDTEPAFVPSGDVEDDLKRLQAELTKTKETKTKAEADAKAQRVTVMSLKTEVQLVRNVLKRRETELGDVK</sequence>
<organism evidence="2 3">
    <name type="scientific">Linnemannia exigua</name>
    <dbReference type="NCBI Taxonomy" id="604196"/>
    <lineage>
        <taxon>Eukaryota</taxon>
        <taxon>Fungi</taxon>
        <taxon>Fungi incertae sedis</taxon>
        <taxon>Mucoromycota</taxon>
        <taxon>Mortierellomycotina</taxon>
        <taxon>Mortierellomycetes</taxon>
        <taxon>Mortierellales</taxon>
        <taxon>Mortierellaceae</taxon>
        <taxon>Linnemannia</taxon>
    </lineage>
</organism>
<feature type="compositionally biased region" description="Low complexity" evidence="1">
    <location>
        <begin position="67"/>
        <end position="78"/>
    </location>
</feature>
<keyword evidence="3" id="KW-1185">Reference proteome</keyword>
<feature type="compositionally biased region" description="Pro residues" evidence="1">
    <location>
        <begin position="100"/>
        <end position="109"/>
    </location>
</feature>
<evidence type="ECO:0000313" key="2">
    <source>
        <dbReference type="EMBL" id="KAG0267297.1"/>
    </source>
</evidence>
<feature type="compositionally biased region" description="Polar residues" evidence="1">
    <location>
        <begin position="218"/>
        <end position="250"/>
    </location>
</feature>
<feature type="region of interest" description="Disordered" evidence="1">
    <location>
        <begin position="218"/>
        <end position="266"/>
    </location>
</feature>
<dbReference type="EMBL" id="JAAAIL010001628">
    <property type="protein sequence ID" value="KAG0267297.1"/>
    <property type="molecule type" value="Genomic_DNA"/>
</dbReference>
<comment type="caution">
    <text evidence="2">The sequence shown here is derived from an EMBL/GenBank/DDBJ whole genome shotgun (WGS) entry which is preliminary data.</text>
</comment>
<reference evidence="2" key="1">
    <citation type="journal article" date="2020" name="Fungal Divers.">
        <title>Resolving the Mortierellaceae phylogeny through synthesis of multi-gene phylogenetics and phylogenomics.</title>
        <authorList>
            <person name="Vandepol N."/>
            <person name="Liber J."/>
            <person name="Desiro A."/>
            <person name="Na H."/>
            <person name="Kennedy M."/>
            <person name="Barry K."/>
            <person name="Grigoriev I.V."/>
            <person name="Miller A.N."/>
            <person name="O'Donnell K."/>
            <person name="Stajich J.E."/>
            <person name="Bonito G."/>
        </authorList>
    </citation>
    <scope>NUCLEOTIDE SEQUENCE</scope>
    <source>
        <strain evidence="2">NRRL 28262</strain>
    </source>
</reference>
<evidence type="ECO:0000256" key="1">
    <source>
        <dbReference type="SAM" id="MobiDB-lite"/>
    </source>
</evidence>
<feature type="compositionally biased region" description="Basic and acidic residues" evidence="1">
    <location>
        <begin position="172"/>
        <end position="183"/>
    </location>
</feature>
<feature type="compositionally biased region" description="Polar residues" evidence="1">
    <location>
        <begin position="37"/>
        <end position="66"/>
    </location>
</feature>
<feature type="region of interest" description="Disordered" evidence="1">
    <location>
        <begin position="1"/>
        <end position="202"/>
    </location>
</feature>
<feature type="compositionally biased region" description="Low complexity" evidence="1">
    <location>
        <begin position="110"/>
        <end position="140"/>
    </location>
</feature>
<evidence type="ECO:0000313" key="3">
    <source>
        <dbReference type="Proteomes" id="UP001194580"/>
    </source>
</evidence>
<protein>
    <submittedName>
        <fullName evidence="2">Uncharacterized protein</fullName>
    </submittedName>
</protein>
<proteinExistence type="predicted"/>
<accession>A0AAD4H424</accession>
<name>A0AAD4H424_9FUNG</name>
<feature type="non-terminal residue" evidence="2">
    <location>
        <position position="325"/>
    </location>
</feature>
<gene>
    <name evidence="2" type="ORF">BGZ95_002868</name>
</gene>
<dbReference type="Proteomes" id="UP001194580">
    <property type="component" value="Unassembled WGS sequence"/>
</dbReference>